<dbReference type="Gene3D" id="1.20.1270.60">
    <property type="entry name" value="Arfaptin homology (AH) domain/BAR domain"/>
    <property type="match status" value="1"/>
</dbReference>
<proteinExistence type="predicted"/>
<dbReference type="InterPro" id="IPR027267">
    <property type="entry name" value="AH/BAR_dom_sf"/>
</dbReference>
<protein>
    <recommendedName>
        <fullName evidence="3">BAR domain-containing protein</fullName>
    </recommendedName>
</protein>
<dbReference type="AlphaFoldDB" id="A0A0W4ZW19"/>
<dbReference type="Proteomes" id="UP000053447">
    <property type="component" value="Unassembled WGS sequence"/>
</dbReference>
<dbReference type="VEuPathDB" id="FungiDB:T551_00050"/>
<name>A0A0W4ZW19_PNEJ7</name>
<evidence type="ECO:0000313" key="2">
    <source>
        <dbReference type="Proteomes" id="UP000053447"/>
    </source>
</evidence>
<gene>
    <name evidence="1" type="ORF">T551_00050</name>
</gene>
<comment type="caution">
    <text evidence="1">The sequence shown here is derived from an EMBL/GenBank/DDBJ whole genome shotgun (WGS) entry which is preliminary data.</text>
</comment>
<dbReference type="GeneID" id="28938572"/>
<sequence length="288" mass="32564">METFKNFNPSSINRKLSVAISPFTKRTAQFVRQTVGTAEDATELPDEYLQLEVSVDNLKAVHNKLLTVTSTYKTETYDYPTNLRETVSEISKTIQEKVQNLASVQSANEIQAAIMKPTTKSHPKTLNHALSRAALASCDLLDSPSSLKELLFSYAEAQDKIGNARLKQDQQIVTRFNECLISNLHTVFHYSTKARKNVNSSRLSLDSLKSSAKGSKPEKQEQMQSDIEHAEDVFVTAVEEATQIMKNTLETPELINQLKDLIEAQCSFYKEAYETLSNLLNDFKKYYY</sequence>
<dbReference type="SUPFAM" id="SSF103657">
    <property type="entry name" value="BAR/IMD domain-like"/>
    <property type="match status" value="1"/>
</dbReference>
<evidence type="ECO:0008006" key="3">
    <source>
        <dbReference type="Google" id="ProtNLM"/>
    </source>
</evidence>
<dbReference type="OrthoDB" id="5549748at2759"/>
<dbReference type="eggNOG" id="ENOG502QQ2V">
    <property type="taxonomic scope" value="Eukaryota"/>
</dbReference>
<dbReference type="STRING" id="1408657.A0A0W4ZW19"/>
<organism evidence="1 2">
    <name type="scientific">Pneumocystis jirovecii (strain RU7)</name>
    <name type="common">Human pneumocystis pneumonia agent</name>
    <dbReference type="NCBI Taxonomy" id="1408657"/>
    <lineage>
        <taxon>Eukaryota</taxon>
        <taxon>Fungi</taxon>
        <taxon>Dikarya</taxon>
        <taxon>Ascomycota</taxon>
        <taxon>Taphrinomycotina</taxon>
        <taxon>Pneumocystomycetes</taxon>
        <taxon>Pneumocystaceae</taxon>
        <taxon>Pneumocystis</taxon>
    </lineage>
</organism>
<accession>A0A0W4ZW19</accession>
<dbReference type="Pfam" id="PF10455">
    <property type="entry name" value="BAR_2"/>
    <property type="match status" value="1"/>
</dbReference>
<keyword evidence="2" id="KW-1185">Reference proteome</keyword>
<dbReference type="InterPro" id="IPR018859">
    <property type="entry name" value="BAR_dom-cont"/>
</dbReference>
<dbReference type="RefSeq" id="XP_018231257.1">
    <property type="nucleotide sequence ID" value="XM_018372317.1"/>
</dbReference>
<dbReference type="EMBL" id="LFWA01000001">
    <property type="protein sequence ID" value="KTW32565.1"/>
    <property type="molecule type" value="Genomic_DNA"/>
</dbReference>
<reference evidence="2" key="1">
    <citation type="journal article" date="2016" name="Nat. Commun.">
        <title>Genome analysis of three Pneumocystis species reveals adaptation mechanisms to life exclusively in mammalian hosts.</title>
        <authorList>
            <person name="Ma L."/>
            <person name="Chen Z."/>
            <person name="Huang D.W."/>
            <person name="Kutty G."/>
            <person name="Ishihara M."/>
            <person name="Wang H."/>
            <person name="Abouelleil A."/>
            <person name="Bishop L."/>
            <person name="Davey E."/>
            <person name="Deng R."/>
            <person name="Deng X."/>
            <person name="Fan L."/>
            <person name="Fantoni G."/>
            <person name="Fitzgerald M."/>
            <person name="Gogineni E."/>
            <person name="Goldberg J.M."/>
            <person name="Handley G."/>
            <person name="Hu X."/>
            <person name="Huber C."/>
            <person name="Jiao X."/>
            <person name="Jones K."/>
            <person name="Levin J.Z."/>
            <person name="Liu Y."/>
            <person name="Macdonald P."/>
            <person name="Melnikov A."/>
            <person name="Raley C."/>
            <person name="Sassi M."/>
            <person name="Sherman B.T."/>
            <person name="Song X."/>
            <person name="Sykes S."/>
            <person name="Tran B."/>
            <person name="Walsh L."/>
            <person name="Xia Y."/>
            <person name="Yang J."/>
            <person name="Young S."/>
            <person name="Zeng Q."/>
            <person name="Zheng X."/>
            <person name="Stephens R."/>
            <person name="Nusbaum C."/>
            <person name="Birren B.W."/>
            <person name="Azadi P."/>
            <person name="Lempicki R.A."/>
            <person name="Cuomo C.A."/>
            <person name="Kovacs J.A."/>
        </authorList>
    </citation>
    <scope>NUCLEOTIDE SEQUENCE [LARGE SCALE GENOMIC DNA]</scope>
    <source>
        <strain evidence="2">RU7</strain>
    </source>
</reference>
<evidence type="ECO:0000313" key="1">
    <source>
        <dbReference type="EMBL" id="KTW32565.1"/>
    </source>
</evidence>